<organism evidence="1 2">
    <name type="scientific">Herbaspirillum frisingense</name>
    <dbReference type="NCBI Taxonomy" id="92645"/>
    <lineage>
        <taxon>Bacteria</taxon>
        <taxon>Pseudomonadati</taxon>
        <taxon>Pseudomonadota</taxon>
        <taxon>Betaproteobacteria</taxon>
        <taxon>Burkholderiales</taxon>
        <taxon>Oxalobacteraceae</taxon>
        <taxon>Herbaspirillum</taxon>
    </lineage>
</organism>
<evidence type="ECO:0000313" key="2">
    <source>
        <dbReference type="Proteomes" id="UP000462435"/>
    </source>
</evidence>
<sequence>MDRQVDVSPDAIRAQVAALRYLVLMLLQRLDADGYASVAEITAGVRQDWLRLDPGVPDHAVVEAAFRETLAILEGVGRK</sequence>
<proteinExistence type="predicted"/>
<dbReference type="EMBL" id="WNDX01000037">
    <property type="protein sequence ID" value="KAF1044897.1"/>
    <property type="molecule type" value="Genomic_DNA"/>
</dbReference>
<protein>
    <submittedName>
        <fullName evidence="1">Uncharacterized protein</fullName>
    </submittedName>
</protein>
<dbReference type="Proteomes" id="UP000462435">
    <property type="component" value="Unassembled WGS sequence"/>
</dbReference>
<evidence type="ECO:0000313" key="1">
    <source>
        <dbReference type="EMBL" id="KAF1044897.1"/>
    </source>
</evidence>
<reference evidence="2" key="1">
    <citation type="journal article" date="2020" name="MBio">
        <title>Horizontal gene transfer to a defensive symbiont with a reduced genome amongst a multipartite beetle microbiome.</title>
        <authorList>
            <person name="Waterworth S.C."/>
            <person name="Florez L.V."/>
            <person name="Rees E.R."/>
            <person name="Hertweck C."/>
            <person name="Kaltenpoth M."/>
            <person name="Kwan J.C."/>
        </authorList>
    </citation>
    <scope>NUCLEOTIDE SEQUENCE [LARGE SCALE GENOMIC DNA]</scope>
</reference>
<comment type="caution">
    <text evidence="1">The sequence shown here is derived from an EMBL/GenBank/DDBJ whole genome shotgun (WGS) entry which is preliminary data.</text>
</comment>
<name>A0A7V8FXP6_9BURK</name>
<dbReference type="AlphaFoldDB" id="A0A7V8FXP6"/>
<gene>
    <name evidence="1" type="ORF">GAK35_01575</name>
</gene>
<accession>A0A7V8FXP6</accession>